<reference evidence="1 2" key="1">
    <citation type="submission" date="2020-11" db="EMBL/GenBank/DDBJ databases">
        <authorList>
            <person name="Sun Q."/>
        </authorList>
    </citation>
    <scope>NUCLEOTIDE SEQUENCE [LARGE SCALE GENOMIC DNA]</scope>
    <source>
        <strain evidence="1 2">P8398</strain>
    </source>
</reference>
<organism evidence="1 2">
    <name type="scientific">Massilia antarctica</name>
    <dbReference type="NCBI Taxonomy" id="2765360"/>
    <lineage>
        <taxon>Bacteria</taxon>
        <taxon>Pseudomonadati</taxon>
        <taxon>Pseudomonadota</taxon>
        <taxon>Betaproteobacteria</taxon>
        <taxon>Burkholderiales</taxon>
        <taxon>Oxalobacteraceae</taxon>
        <taxon>Telluria group</taxon>
        <taxon>Massilia</taxon>
    </lineage>
</organism>
<dbReference type="InterPro" id="IPR016908">
    <property type="entry name" value="UCP029037"/>
</dbReference>
<dbReference type="Pfam" id="PF10071">
    <property type="entry name" value="DUF2310"/>
    <property type="match status" value="1"/>
</dbReference>
<keyword evidence="2" id="KW-1185">Reference proteome</keyword>
<evidence type="ECO:0000313" key="2">
    <source>
        <dbReference type="Proteomes" id="UP000662888"/>
    </source>
</evidence>
<accession>A0AA48WBI7</accession>
<name>A0AA48WBI7_9BURK</name>
<sequence>MRLAAPPPDNEPAGHLNVFLGALRNNGQVCGTDWPIVMDNGCCVATVLAPAADSLDERYHGTYVRKCIAEARQVGITFACSPIGPACDCADACACANPSAYVLFTTFLTLESPVRCMDCFGPVPLYPFTARPNADFHDVISWQSDYQSCDHLQMNCTVLERAATRQMSVIDSALAAAGRACCARLSELAGKPFYYYLYRDKGRSAAREAQRRCPACDGPWHLPATLHGCFDLRCDNCRLLSNLAFNLRRPNDDSR</sequence>
<evidence type="ECO:0000313" key="1">
    <source>
        <dbReference type="EMBL" id="QPI48479.1"/>
    </source>
</evidence>
<dbReference type="Proteomes" id="UP000662888">
    <property type="component" value="Chromosome"/>
</dbReference>
<protein>
    <submittedName>
        <fullName evidence="1">DUF2310 family Zn-ribbon-containing protein</fullName>
    </submittedName>
</protein>
<proteinExistence type="predicted"/>
<gene>
    <name evidence="1" type="ORF">IV454_23540</name>
</gene>
<dbReference type="EMBL" id="CP065053">
    <property type="protein sequence ID" value="QPI48479.1"/>
    <property type="molecule type" value="Genomic_DNA"/>
</dbReference>